<reference evidence="2 3" key="1">
    <citation type="submission" date="2014-12" db="EMBL/GenBank/DDBJ databases">
        <title>Genome sequence of Flavobacterium beibuense RSKm HC5.</title>
        <authorList>
            <person name="Kim J.F."/>
            <person name="Song J.Y."/>
            <person name="Kwak M.-J."/>
            <person name="Lee S.-W."/>
        </authorList>
    </citation>
    <scope>NUCLEOTIDE SEQUENCE [LARGE SCALE GENOMIC DNA]</scope>
    <source>
        <strain evidence="2 3">RSKm HC5</strain>
    </source>
</reference>
<keyword evidence="3" id="KW-1185">Reference proteome</keyword>
<comment type="caution">
    <text evidence="2">The sequence shown here is derived from an EMBL/GenBank/DDBJ whole genome shotgun (WGS) entry which is preliminary data.</text>
</comment>
<gene>
    <name evidence="2" type="ORF">NU09_3381</name>
</gene>
<feature type="transmembrane region" description="Helical" evidence="1">
    <location>
        <begin position="27"/>
        <end position="47"/>
    </location>
</feature>
<keyword evidence="1" id="KW-1133">Transmembrane helix</keyword>
<sequence length="53" mass="6410">MTFESVLSFDFTRTCHFKALFGTGFSFHFRHFLPVFNYLTYYFFLALKPKVIK</sequence>
<dbReference type="EMBL" id="JUIW01000013">
    <property type="protein sequence ID" value="RYJ40551.1"/>
    <property type="molecule type" value="Genomic_DNA"/>
</dbReference>
<dbReference type="AlphaFoldDB" id="A0A444W3T2"/>
<organism evidence="2 3">
    <name type="scientific">Flavobacterium beibuense</name>
    <dbReference type="NCBI Taxonomy" id="657326"/>
    <lineage>
        <taxon>Bacteria</taxon>
        <taxon>Pseudomonadati</taxon>
        <taxon>Bacteroidota</taxon>
        <taxon>Flavobacteriia</taxon>
        <taxon>Flavobacteriales</taxon>
        <taxon>Flavobacteriaceae</taxon>
        <taxon>Flavobacterium</taxon>
    </lineage>
</organism>
<evidence type="ECO:0000256" key="1">
    <source>
        <dbReference type="SAM" id="Phobius"/>
    </source>
</evidence>
<accession>A0A444W3T2</accession>
<evidence type="ECO:0000313" key="3">
    <source>
        <dbReference type="Proteomes" id="UP000289775"/>
    </source>
</evidence>
<dbReference type="Proteomes" id="UP000289775">
    <property type="component" value="Unassembled WGS sequence"/>
</dbReference>
<name>A0A444W3T2_9FLAO</name>
<proteinExistence type="predicted"/>
<evidence type="ECO:0000313" key="2">
    <source>
        <dbReference type="EMBL" id="RYJ40551.1"/>
    </source>
</evidence>
<protein>
    <submittedName>
        <fullName evidence="2">Uncharacterized protein</fullName>
    </submittedName>
</protein>
<keyword evidence="1" id="KW-0472">Membrane</keyword>
<keyword evidence="1" id="KW-0812">Transmembrane</keyword>